<feature type="transmembrane region" description="Helical" evidence="5">
    <location>
        <begin position="44"/>
        <end position="61"/>
    </location>
</feature>
<accession>A0A7J3Y0A7</accession>
<gene>
    <name evidence="6" type="ORF">ENM60_06310</name>
</gene>
<evidence type="ECO:0000256" key="2">
    <source>
        <dbReference type="ARBA" id="ARBA00022692"/>
    </source>
</evidence>
<dbReference type="EMBL" id="DRYK01000080">
    <property type="protein sequence ID" value="HHP68372.1"/>
    <property type="molecule type" value="Genomic_DNA"/>
</dbReference>
<dbReference type="GO" id="GO:0005886">
    <property type="term" value="C:plasma membrane"/>
    <property type="evidence" value="ECO:0007669"/>
    <property type="project" value="TreeGrafter"/>
</dbReference>
<dbReference type="CDD" id="cd16914">
    <property type="entry name" value="EcfT"/>
    <property type="match status" value="1"/>
</dbReference>
<proteinExistence type="predicted"/>
<comment type="caution">
    <text evidence="6">The sequence shown here is derived from an EMBL/GenBank/DDBJ whole genome shotgun (WGS) entry which is preliminary data.</text>
</comment>
<name>A0A7J3Y0A7_9CREN</name>
<evidence type="ECO:0000256" key="1">
    <source>
        <dbReference type="ARBA" id="ARBA00004141"/>
    </source>
</evidence>
<sequence length="269" mass="30549">MAFTGLYVERRSVIHRLDARVKLLWFLLVLAASIAAQWDGSLSVFIYFSIIIGLILAKIPVKRAILIIAYSIVFLIVTVLVWAAMYQNEGVVIGVFPLANIRLTDVGLLVGTGKFFLIVNPITMFLLLITTTRMYDIQEALTKIGFPYKFLFMFTLALGLLPATFNEFRNVFDVQKSRGIEVDSKNPVKRIVYSVSVFVPVIIRMMSYVWDLSIVLYARGFGASKKRMYYFPLRWSRADTAALIILVLFYGFIVALKIAGFSTYYAVVR</sequence>
<keyword evidence="2 5" id="KW-0812">Transmembrane</keyword>
<dbReference type="InterPro" id="IPR003339">
    <property type="entry name" value="ABC/ECF_trnsptr_transmembrane"/>
</dbReference>
<keyword evidence="3 5" id="KW-1133">Transmembrane helix</keyword>
<feature type="transmembrane region" description="Helical" evidence="5">
    <location>
        <begin position="21"/>
        <end position="38"/>
    </location>
</feature>
<evidence type="ECO:0000256" key="5">
    <source>
        <dbReference type="SAM" id="Phobius"/>
    </source>
</evidence>
<dbReference type="PANTHER" id="PTHR33514:SF13">
    <property type="entry name" value="PROTEIN ABCI12, CHLOROPLASTIC"/>
    <property type="match status" value="1"/>
</dbReference>
<feature type="transmembrane region" description="Helical" evidence="5">
    <location>
        <begin position="150"/>
        <end position="168"/>
    </location>
</feature>
<evidence type="ECO:0000256" key="3">
    <source>
        <dbReference type="ARBA" id="ARBA00022989"/>
    </source>
</evidence>
<evidence type="ECO:0000256" key="4">
    <source>
        <dbReference type="ARBA" id="ARBA00023136"/>
    </source>
</evidence>
<dbReference type="PANTHER" id="PTHR33514">
    <property type="entry name" value="PROTEIN ABCI12, CHLOROPLASTIC"/>
    <property type="match status" value="1"/>
</dbReference>
<feature type="transmembrane region" description="Helical" evidence="5">
    <location>
        <begin position="191"/>
        <end position="219"/>
    </location>
</feature>
<dbReference type="AlphaFoldDB" id="A0A7J3Y0A7"/>
<protein>
    <submittedName>
        <fullName evidence="6">Energy-coupling factor transporter transmembrane protein EcfT</fullName>
    </submittedName>
</protein>
<keyword evidence="4 5" id="KW-0472">Membrane</keyword>
<organism evidence="6">
    <name type="scientific">Thermogladius calderae</name>
    <dbReference type="NCBI Taxonomy" id="1200300"/>
    <lineage>
        <taxon>Archaea</taxon>
        <taxon>Thermoproteota</taxon>
        <taxon>Thermoprotei</taxon>
        <taxon>Desulfurococcales</taxon>
        <taxon>Desulfurococcaceae</taxon>
        <taxon>Thermogladius</taxon>
    </lineage>
</organism>
<reference evidence="6" key="1">
    <citation type="journal article" date="2020" name="mSystems">
        <title>Genome- and Community-Level Interaction Insights into Carbon Utilization and Element Cycling Functions of Hydrothermarchaeota in Hydrothermal Sediment.</title>
        <authorList>
            <person name="Zhou Z."/>
            <person name="Liu Y."/>
            <person name="Xu W."/>
            <person name="Pan J."/>
            <person name="Luo Z.H."/>
            <person name="Li M."/>
        </authorList>
    </citation>
    <scope>NUCLEOTIDE SEQUENCE [LARGE SCALE GENOMIC DNA]</scope>
    <source>
        <strain evidence="6">SpSt-110</strain>
    </source>
</reference>
<dbReference type="Pfam" id="PF02361">
    <property type="entry name" value="CbiQ"/>
    <property type="match status" value="1"/>
</dbReference>
<evidence type="ECO:0000313" key="6">
    <source>
        <dbReference type="EMBL" id="HHP68372.1"/>
    </source>
</evidence>
<feature type="transmembrane region" description="Helical" evidence="5">
    <location>
        <begin position="106"/>
        <end position="129"/>
    </location>
</feature>
<feature type="transmembrane region" description="Helical" evidence="5">
    <location>
        <begin position="240"/>
        <end position="267"/>
    </location>
</feature>
<feature type="transmembrane region" description="Helical" evidence="5">
    <location>
        <begin position="68"/>
        <end position="86"/>
    </location>
</feature>
<comment type="subcellular location">
    <subcellularLocation>
        <location evidence="1">Membrane</location>
        <topology evidence="1">Multi-pass membrane protein</topology>
    </subcellularLocation>
</comment>